<evidence type="ECO:0000256" key="9">
    <source>
        <dbReference type="ARBA" id="ARBA00022824"/>
    </source>
</evidence>
<accession>A0A2A4JEV9</accession>
<evidence type="ECO:0000313" key="19">
    <source>
        <dbReference type="EMBL" id="PCG70238.1"/>
    </source>
</evidence>
<dbReference type="InterPro" id="IPR050476">
    <property type="entry name" value="Insect_CytP450_Detox"/>
</dbReference>
<evidence type="ECO:0000256" key="7">
    <source>
        <dbReference type="ARBA" id="ARBA00022617"/>
    </source>
</evidence>
<evidence type="ECO:0000256" key="15">
    <source>
        <dbReference type="ARBA" id="ARBA00047827"/>
    </source>
</evidence>
<evidence type="ECO:0000256" key="3">
    <source>
        <dbReference type="ARBA" id="ARBA00004174"/>
    </source>
</evidence>
<dbReference type="GO" id="GO:0016712">
    <property type="term" value="F:oxidoreductase activity, acting on paired donors, with incorporation or reduction of molecular oxygen, reduced flavin or flavoprotein as one donor, and incorporation of one atom of oxygen"/>
    <property type="evidence" value="ECO:0007669"/>
    <property type="project" value="UniProtKB-EC"/>
</dbReference>
<evidence type="ECO:0000256" key="12">
    <source>
        <dbReference type="ARBA" id="ARBA00023004"/>
    </source>
</evidence>
<name>A0A2A4JEV9_HELVI</name>
<keyword evidence="18" id="KW-1133">Transmembrane helix</keyword>
<evidence type="ECO:0000256" key="8">
    <source>
        <dbReference type="ARBA" id="ARBA00022723"/>
    </source>
</evidence>
<feature type="binding site" description="axial binding residue" evidence="16">
    <location>
        <position position="595"/>
    </location>
    <ligand>
        <name>heme</name>
        <dbReference type="ChEBI" id="CHEBI:30413"/>
    </ligand>
    <ligandPart>
        <name>Fe</name>
        <dbReference type="ChEBI" id="CHEBI:18248"/>
    </ligandPart>
</feature>
<protein>
    <recommendedName>
        <fullName evidence="6">unspecific monooxygenase</fullName>
        <ecNumber evidence="6">1.14.14.1</ecNumber>
    </recommendedName>
</protein>
<reference evidence="19" key="1">
    <citation type="submission" date="2017-09" db="EMBL/GenBank/DDBJ databases">
        <title>Contemporary evolution of a Lepidopteran species, Heliothis virescens, in response to modern agricultural practices.</title>
        <authorList>
            <person name="Fritz M.L."/>
            <person name="Deyonke A.M."/>
            <person name="Papanicolaou A."/>
            <person name="Micinski S."/>
            <person name="Westbrook J."/>
            <person name="Gould F."/>
        </authorList>
    </citation>
    <scope>NUCLEOTIDE SEQUENCE [LARGE SCALE GENOMIC DNA]</scope>
    <source>
        <strain evidence="19">HvINT-</strain>
        <tissue evidence="19">Whole body</tissue>
    </source>
</reference>
<evidence type="ECO:0000256" key="2">
    <source>
        <dbReference type="ARBA" id="ARBA00003690"/>
    </source>
</evidence>
<comment type="caution">
    <text evidence="19">The sequence shown here is derived from an EMBL/GenBank/DDBJ whole genome shotgun (WGS) entry which is preliminary data.</text>
</comment>
<dbReference type="Pfam" id="PF00067">
    <property type="entry name" value="p450"/>
    <property type="match status" value="1"/>
</dbReference>
<keyword evidence="9" id="KW-0256">Endoplasmic reticulum</keyword>
<dbReference type="PRINTS" id="PR00385">
    <property type="entry name" value="P450"/>
</dbReference>
<evidence type="ECO:0000256" key="10">
    <source>
        <dbReference type="ARBA" id="ARBA00022848"/>
    </source>
</evidence>
<dbReference type="GO" id="GO:0005506">
    <property type="term" value="F:iron ion binding"/>
    <property type="evidence" value="ECO:0007669"/>
    <property type="project" value="InterPro"/>
</dbReference>
<feature type="transmembrane region" description="Helical" evidence="18">
    <location>
        <begin position="118"/>
        <end position="141"/>
    </location>
</feature>
<dbReference type="STRING" id="7102.A0A2A4JEV9"/>
<keyword evidence="7 16" id="KW-0349">Heme</keyword>
<evidence type="ECO:0000256" key="16">
    <source>
        <dbReference type="PIRSR" id="PIRSR602403-1"/>
    </source>
</evidence>
<dbReference type="SUPFAM" id="SSF48264">
    <property type="entry name" value="Cytochrome P450"/>
    <property type="match status" value="2"/>
</dbReference>
<dbReference type="PANTHER" id="PTHR24292:SF54">
    <property type="entry name" value="CYP9F3-RELATED"/>
    <property type="match status" value="1"/>
</dbReference>
<comment type="function">
    <text evidence="2">May be involved in the metabolism of insect hormones and in the breakdown of synthetic insecticides.</text>
</comment>
<evidence type="ECO:0000256" key="4">
    <source>
        <dbReference type="ARBA" id="ARBA00004406"/>
    </source>
</evidence>
<evidence type="ECO:0000256" key="13">
    <source>
        <dbReference type="ARBA" id="ARBA00023033"/>
    </source>
</evidence>
<organism evidence="19">
    <name type="scientific">Heliothis virescens</name>
    <name type="common">Tobacco budworm moth</name>
    <dbReference type="NCBI Taxonomy" id="7102"/>
    <lineage>
        <taxon>Eukaryota</taxon>
        <taxon>Metazoa</taxon>
        <taxon>Ecdysozoa</taxon>
        <taxon>Arthropoda</taxon>
        <taxon>Hexapoda</taxon>
        <taxon>Insecta</taxon>
        <taxon>Pterygota</taxon>
        <taxon>Neoptera</taxon>
        <taxon>Endopterygota</taxon>
        <taxon>Lepidoptera</taxon>
        <taxon>Glossata</taxon>
        <taxon>Ditrysia</taxon>
        <taxon>Noctuoidea</taxon>
        <taxon>Noctuidae</taxon>
        <taxon>Heliothinae</taxon>
        <taxon>Heliothis</taxon>
    </lineage>
</organism>
<evidence type="ECO:0000256" key="5">
    <source>
        <dbReference type="ARBA" id="ARBA00010617"/>
    </source>
</evidence>
<keyword evidence="14 18" id="KW-0472">Membrane</keyword>
<sequence>MILLLTWLVVIITAVLLYFRSVYSQLSKQGVNHLPTIPVFGNLMWMVMKQEHFVDTLGRCVKAFPDDKIVGHYDMVSPILVVLDVDTVKRITVKDFEHFVDRRSFTSSFDPIFGRGLLLLHAMILLLTWLVVIITAVLLYFRSVYSQLSKQGVNHLPTIPVFGNLMWMVMKQEHFVDTLGRCVKAFPDDKIVGHYDMVSPILVVLDVDTVKRITVKDFEHFVDRRSFTSSFDPIFGRGLLLLHGDEWKAMRSTMSPAFTSSKMRLMVPFMEEIALEMIRVLRGKIKDSGKPYIDVEAKSMMTRYANDVIASCAFGLKVNSQASDHEFYVNSQAITKFKFSAFLKVLFFRCLPSVAQKLKMSLVPRECSDYFSNVVLTTMKDREKNKVVRNDLINILMEVKKGQLTHEKDDADADAGFATVEESHIGRKQHNYEWTDSDLIAQAALFLFAGFDTVSTSMSFLLYELAVNPDVQDRLLQEIREYDEKNHGKIDYNVVQSMTYLDMVVSEGLRLWPPAAVVDRVCVKDYNIGRPNEKATKDLIIHTGQAVAISPWLFHRNPKFFPEPAKFDPERFSPENRHKIQPFTYFPFGLGPRNCIGSRFALCEIKVILYLLIREMEVYPFEKTIYPPQLSKDRFNMHLEGGAWVRLRVRRFDINL</sequence>
<evidence type="ECO:0000256" key="1">
    <source>
        <dbReference type="ARBA" id="ARBA00001971"/>
    </source>
</evidence>
<evidence type="ECO:0000256" key="14">
    <source>
        <dbReference type="ARBA" id="ARBA00023136"/>
    </source>
</evidence>
<dbReference type="PANTHER" id="PTHR24292">
    <property type="entry name" value="CYTOCHROME P450"/>
    <property type="match status" value="1"/>
</dbReference>
<dbReference type="EMBL" id="NWSH01001758">
    <property type="protein sequence ID" value="PCG70238.1"/>
    <property type="molecule type" value="Genomic_DNA"/>
</dbReference>
<dbReference type="InterPro" id="IPR002403">
    <property type="entry name" value="Cyt_P450_E_grp-IV"/>
</dbReference>
<dbReference type="FunFam" id="1.10.630.10:FF:000042">
    <property type="entry name" value="Cytochrome P450"/>
    <property type="match status" value="1"/>
</dbReference>
<dbReference type="GO" id="GO:0005789">
    <property type="term" value="C:endoplasmic reticulum membrane"/>
    <property type="evidence" value="ECO:0007669"/>
    <property type="project" value="UniProtKB-SubCell"/>
</dbReference>
<keyword evidence="13 17" id="KW-0503">Monooxygenase</keyword>
<dbReference type="InterPro" id="IPR036396">
    <property type="entry name" value="Cyt_P450_sf"/>
</dbReference>
<keyword evidence="12 16" id="KW-0408">Iron</keyword>
<dbReference type="AlphaFoldDB" id="A0A2A4JEV9"/>
<keyword evidence="18" id="KW-0812">Transmembrane</keyword>
<comment type="cofactor">
    <cofactor evidence="1 16">
        <name>heme</name>
        <dbReference type="ChEBI" id="CHEBI:30413"/>
    </cofactor>
</comment>
<evidence type="ECO:0000256" key="11">
    <source>
        <dbReference type="ARBA" id="ARBA00023002"/>
    </source>
</evidence>
<gene>
    <name evidence="19" type="ORF">B5V51_3231</name>
</gene>
<proteinExistence type="inferred from homology"/>
<evidence type="ECO:0000256" key="17">
    <source>
        <dbReference type="RuleBase" id="RU000461"/>
    </source>
</evidence>
<dbReference type="GO" id="GO:0020037">
    <property type="term" value="F:heme binding"/>
    <property type="evidence" value="ECO:0007669"/>
    <property type="project" value="InterPro"/>
</dbReference>
<dbReference type="PROSITE" id="PS00086">
    <property type="entry name" value="CYTOCHROME_P450"/>
    <property type="match status" value="1"/>
</dbReference>
<evidence type="ECO:0000256" key="18">
    <source>
        <dbReference type="SAM" id="Phobius"/>
    </source>
</evidence>
<dbReference type="InterPro" id="IPR017972">
    <property type="entry name" value="Cyt_P450_CS"/>
</dbReference>
<keyword evidence="10" id="KW-0492">Microsome</keyword>
<keyword evidence="8 16" id="KW-0479">Metal-binding</keyword>
<dbReference type="Gene3D" id="1.10.630.10">
    <property type="entry name" value="Cytochrome P450"/>
    <property type="match status" value="2"/>
</dbReference>
<dbReference type="InterPro" id="IPR001128">
    <property type="entry name" value="Cyt_P450"/>
</dbReference>
<dbReference type="PRINTS" id="PR00465">
    <property type="entry name" value="EP450IV"/>
</dbReference>
<evidence type="ECO:0000256" key="6">
    <source>
        <dbReference type="ARBA" id="ARBA00012109"/>
    </source>
</evidence>
<comment type="catalytic activity">
    <reaction evidence="15">
        <text>an organic molecule + reduced [NADPH--hemoprotein reductase] + O2 = an alcohol + oxidized [NADPH--hemoprotein reductase] + H2O + H(+)</text>
        <dbReference type="Rhea" id="RHEA:17149"/>
        <dbReference type="Rhea" id="RHEA-COMP:11964"/>
        <dbReference type="Rhea" id="RHEA-COMP:11965"/>
        <dbReference type="ChEBI" id="CHEBI:15377"/>
        <dbReference type="ChEBI" id="CHEBI:15378"/>
        <dbReference type="ChEBI" id="CHEBI:15379"/>
        <dbReference type="ChEBI" id="CHEBI:30879"/>
        <dbReference type="ChEBI" id="CHEBI:57618"/>
        <dbReference type="ChEBI" id="CHEBI:58210"/>
        <dbReference type="ChEBI" id="CHEBI:142491"/>
        <dbReference type="EC" id="1.14.14.1"/>
    </reaction>
</comment>
<keyword evidence="11 17" id="KW-0560">Oxidoreductase</keyword>
<dbReference type="EC" id="1.14.14.1" evidence="6"/>
<comment type="subcellular location">
    <subcellularLocation>
        <location evidence="4">Endoplasmic reticulum membrane</location>
        <topology evidence="4">Peripheral membrane protein</topology>
    </subcellularLocation>
    <subcellularLocation>
        <location evidence="3">Microsome membrane</location>
        <topology evidence="3">Peripheral membrane protein</topology>
    </subcellularLocation>
</comment>
<dbReference type="CDD" id="cd11056">
    <property type="entry name" value="CYP6-like"/>
    <property type="match status" value="1"/>
</dbReference>
<comment type="similarity">
    <text evidence="5 17">Belongs to the cytochrome P450 family.</text>
</comment>